<dbReference type="Pfam" id="PF00561">
    <property type="entry name" value="Abhydrolase_1"/>
    <property type="match status" value="1"/>
</dbReference>
<protein>
    <submittedName>
        <fullName evidence="2">Alpha/beta hydrolase</fullName>
    </submittedName>
</protein>
<dbReference type="KEGG" id="tper:IWA51_09835"/>
<proteinExistence type="predicted"/>
<keyword evidence="3" id="KW-1185">Reference proteome</keyword>
<dbReference type="Gene3D" id="3.40.50.1820">
    <property type="entry name" value="alpha/beta hydrolase"/>
    <property type="match status" value="1"/>
</dbReference>
<evidence type="ECO:0000313" key="2">
    <source>
        <dbReference type="EMBL" id="QQA00559.1"/>
    </source>
</evidence>
<dbReference type="GO" id="GO:0016787">
    <property type="term" value="F:hydrolase activity"/>
    <property type="evidence" value="ECO:0007669"/>
    <property type="project" value="UniProtKB-KW"/>
</dbReference>
<gene>
    <name evidence="2" type="ORF">IWA51_09835</name>
</gene>
<evidence type="ECO:0000259" key="1">
    <source>
        <dbReference type="Pfam" id="PF00561"/>
    </source>
</evidence>
<dbReference type="AlphaFoldDB" id="A0A7T3RCC9"/>
<evidence type="ECO:0000313" key="3">
    <source>
        <dbReference type="Proteomes" id="UP000595224"/>
    </source>
</evidence>
<reference evidence="2 3" key="1">
    <citation type="submission" date="2020-11" db="EMBL/GenBank/DDBJ databases">
        <title>Treponema Peruensis nv. sp., first commensal Treponema isolated from human feces.</title>
        <authorList>
            <person name="Belkhou C."/>
            <person name="Raes J."/>
        </authorList>
    </citation>
    <scope>NUCLEOTIDE SEQUENCE [LARGE SCALE GENOMIC DNA]</scope>
    <source>
        <strain evidence="2 3">RCC2812</strain>
    </source>
</reference>
<dbReference type="PANTHER" id="PTHR43798">
    <property type="entry name" value="MONOACYLGLYCEROL LIPASE"/>
    <property type="match status" value="1"/>
</dbReference>
<sequence>MDIKLYYQEKGNGEDSSYFINQIDYFQNAYHVIAIDTRGHGKSPRGDAPFTIEQFSCDLYDFMQGHQISNAIILGFSDGANIAMKFAIKHPSMVKGLILNGGNLEPMGVKRTTQIPIEIGYKIASHFAGKSADAKRNAEMLGLMVNEPNIKPSELSLISMPTLVICGTKDIIKESHTKKIAEHLPNAKLAIVRGNHFIANKNPAAFNQEVDAFLKTI</sequence>
<dbReference type="EMBL" id="CP064936">
    <property type="protein sequence ID" value="QQA00559.1"/>
    <property type="molecule type" value="Genomic_DNA"/>
</dbReference>
<dbReference type="Proteomes" id="UP000595224">
    <property type="component" value="Chromosome"/>
</dbReference>
<dbReference type="InterPro" id="IPR000073">
    <property type="entry name" value="AB_hydrolase_1"/>
</dbReference>
<dbReference type="PRINTS" id="PR00111">
    <property type="entry name" value="ABHYDROLASE"/>
</dbReference>
<name>A0A7T3RCC9_9SPIR</name>
<dbReference type="InterPro" id="IPR029058">
    <property type="entry name" value="AB_hydrolase_fold"/>
</dbReference>
<dbReference type="PANTHER" id="PTHR43798:SF33">
    <property type="entry name" value="HYDROLASE, PUTATIVE (AFU_ORTHOLOGUE AFUA_2G14860)-RELATED"/>
    <property type="match status" value="1"/>
</dbReference>
<feature type="domain" description="AB hydrolase-1" evidence="1">
    <location>
        <begin position="11"/>
        <end position="107"/>
    </location>
</feature>
<dbReference type="InterPro" id="IPR050266">
    <property type="entry name" value="AB_hydrolase_sf"/>
</dbReference>
<accession>A0A7T3RCC9</accession>
<organism evidence="2 3">
    <name type="scientific">Treponema peruense</name>
    <dbReference type="NCBI Taxonomy" id="2787628"/>
    <lineage>
        <taxon>Bacteria</taxon>
        <taxon>Pseudomonadati</taxon>
        <taxon>Spirochaetota</taxon>
        <taxon>Spirochaetia</taxon>
        <taxon>Spirochaetales</taxon>
        <taxon>Treponemataceae</taxon>
        <taxon>Treponema</taxon>
    </lineage>
</organism>
<keyword evidence="2" id="KW-0378">Hydrolase</keyword>
<dbReference type="SUPFAM" id="SSF53474">
    <property type="entry name" value="alpha/beta-Hydrolases"/>
    <property type="match status" value="1"/>
</dbReference>
<dbReference type="GO" id="GO:0016020">
    <property type="term" value="C:membrane"/>
    <property type="evidence" value="ECO:0007669"/>
    <property type="project" value="TreeGrafter"/>
</dbReference>
<dbReference type="RefSeq" id="WP_198442284.1">
    <property type="nucleotide sequence ID" value="NZ_CBCSHE010000009.1"/>
</dbReference>